<dbReference type="InterPro" id="IPR011611">
    <property type="entry name" value="PfkB_dom"/>
</dbReference>
<keyword evidence="6" id="KW-1185">Reference proteome</keyword>
<organism evidence="5 6">
    <name type="scientific">Kibdelosporangium philippinense</name>
    <dbReference type="NCBI Taxonomy" id="211113"/>
    <lineage>
        <taxon>Bacteria</taxon>
        <taxon>Bacillati</taxon>
        <taxon>Actinomycetota</taxon>
        <taxon>Actinomycetes</taxon>
        <taxon>Pseudonocardiales</taxon>
        <taxon>Pseudonocardiaceae</taxon>
        <taxon>Kibdelosporangium</taxon>
    </lineage>
</organism>
<gene>
    <name evidence="5" type="ORF">LWC34_52425</name>
</gene>
<dbReference type="InterPro" id="IPR029056">
    <property type="entry name" value="Ribokinase-like"/>
</dbReference>
<dbReference type="Proteomes" id="UP001521150">
    <property type="component" value="Unassembled WGS sequence"/>
</dbReference>
<feature type="domain" description="Carbohydrate kinase PfkB" evidence="4">
    <location>
        <begin position="5"/>
        <end position="271"/>
    </location>
</feature>
<dbReference type="PANTHER" id="PTHR10584">
    <property type="entry name" value="SUGAR KINASE"/>
    <property type="match status" value="1"/>
</dbReference>
<dbReference type="SUPFAM" id="SSF53613">
    <property type="entry name" value="Ribokinase-like"/>
    <property type="match status" value="1"/>
</dbReference>
<keyword evidence="2 5" id="KW-0418">Kinase</keyword>
<dbReference type="EMBL" id="JAJVCN010000004">
    <property type="protein sequence ID" value="MCE7011362.1"/>
    <property type="molecule type" value="Genomic_DNA"/>
</dbReference>
<accession>A0ABS8ZUS8</accession>
<comment type="caution">
    <text evidence="5">The sequence shown here is derived from an EMBL/GenBank/DDBJ whole genome shotgun (WGS) entry which is preliminary data.</text>
</comment>
<evidence type="ECO:0000259" key="4">
    <source>
        <dbReference type="Pfam" id="PF00294"/>
    </source>
</evidence>
<evidence type="ECO:0000256" key="3">
    <source>
        <dbReference type="SAM" id="MobiDB-lite"/>
    </source>
</evidence>
<name>A0ABS8ZUS8_9PSEU</name>
<evidence type="ECO:0000256" key="2">
    <source>
        <dbReference type="ARBA" id="ARBA00022777"/>
    </source>
</evidence>
<dbReference type="Pfam" id="PF00294">
    <property type="entry name" value="PfkB"/>
    <property type="match status" value="1"/>
</dbReference>
<dbReference type="GO" id="GO:0016301">
    <property type="term" value="F:kinase activity"/>
    <property type="evidence" value="ECO:0007669"/>
    <property type="project" value="UniProtKB-KW"/>
</dbReference>
<dbReference type="RefSeq" id="WP_233733817.1">
    <property type="nucleotide sequence ID" value="NZ_JAJVCN010000004.1"/>
</dbReference>
<evidence type="ECO:0000256" key="1">
    <source>
        <dbReference type="ARBA" id="ARBA00022679"/>
    </source>
</evidence>
<protein>
    <submittedName>
        <fullName evidence="5">PfkB family carbohydrate kinase</fullName>
    </submittedName>
</protein>
<reference evidence="5 6" key="1">
    <citation type="submission" date="2021-12" db="EMBL/GenBank/DDBJ databases">
        <title>Genome sequence of Kibdelosporangium philippinense ATCC 49844.</title>
        <authorList>
            <person name="Fedorov E.A."/>
            <person name="Omeragic M."/>
            <person name="Shalygina K.F."/>
            <person name="Maclea K.S."/>
        </authorList>
    </citation>
    <scope>NUCLEOTIDE SEQUENCE [LARGE SCALE GENOMIC DNA]</scope>
    <source>
        <strain evidence="5 6">ATCC 49844</strain>
    </source>
</reference>
<dbReference type="PANTHER" id="PTHR10584:SF166">
    <property type="entry name" value="RIBOKINASE"/>
    <property type="match status" value="1"/>
</dbReference>
<evidence type="ECO:0000313" key="5">
    <source>
        <dbReference type="EMBL" id="MCE7011362.1"/>
    </source>
</evidence>
<sequence>MTGRLVHTGQVVVDLVLRLDKMPPRGGDVLASDFLQTAGGGFNVMAATRRAGAEVVYAGSHGSGPYGDLIRAAMASEGIQVAHPVTEPDSGISVALVESDGERTFVTSPGAEGHFAPVETTAQDIVYVTGYSLTHQHNVDALLAWLPSVEATVLLDPSPLVADIPAEIWRAVLAHVDILSSNATEAATLSDVDVSTTIRREGPNGCTIVHNGHSTHIPGFPIKAVDTNGAGDAHCGVLAAELLRGNDIYTAATRANAAAAIAVTRHGPATSPTRDEVDELVQTRMKPN</sequence>
<evidence type="ECO:0000313" key="6">
    <source>
        <dbReference type="Proteomes" id="UP001521150"/>
    </source>
</evidence>
<dbReference type="Gene3D" id="3.40.1190.20">
    <property type="match status" value="1"/>
</dbReference>
<proteinExistence type="predicted"/>
<keyword evidence="1" id="KW-0808">Transferase</keyword>
<feature type="region of interest" description="Disordered" evidence="3">
    <location>
        <begin position="267"/>
        <end position="288"/>
    </location>
</feature>